<dbReference type="PANTHER" id="PTHR31642">
    <property type="entry name" value="TRICHOTHECENE 3-O-ACETYLTRANSFERASE"/>
    <property type="match status" value="1"/>
</dbReference>
<gene>
    <name evidence="4" type="primary">LOC115695248</name>
</gene>
<dbReference type="PANTHER" id="PTHR31642:SF324">
    <property type="entry name" value="SPERMIDINE HYDROXYCINNAMOYL TRANSFERASE"/>
    <property type="match status" value="1"/>
</dbReference>
<evidence type="ECO:0000313" key="4">
    <source>
        <dbReference type="EnsemblPlants" id="cds.evm.model.08.1195"/>
    </source>
</evidence>
<dbReference type="InterPro" id="IPR023213">
    <property type="entry name" value="CAT-like_dom_sf"/>
</dbReference>
<reference evidence="4" key="2">
    <citation type="submission" date="2021-03" db="UniProtKB">
        <authorList>
            <consortium name="EnsemblPlants"/>
        </authorList>
    </citation>
    <scope>IDENTIFICATION</scope>
</reference>
<keyword evidence="2" id="KW-0808">Transferase</keyword>
<protein>
    <submittedName>
        <fullName evidence="4">Uncharacterized protein</fullName>
    </submittedName>
</protein>
<dbReference type="Gene3D" id="3.30.559.10">
    <property type="entry name" value="Chloramphenicol acetyltransferase-like domain"/>
    <property type="match status" value="2"/>
</dbReference>
<evidence type="ECO:0000313" key="5">
    <source>
        <dbReference type="Proteomes" id="UP000596661"/>
    </source>
</evidence>
<comment type="similarity">
    <text evidence="1">Belongs to the plant acyltransferase family.</text>
</comment>
<dbReference type="Proteomes" id="UP000596661">
    <property type="component" value="Chromosome 8"/>
</dbReference>
<keyword evidence="5" id="KW-1185">Reference proteome</keyword>
<keyword evidence="3" id="KW-0012">Acyltransferase</keyword>
<dbReference type="AlphaFoldDB" id="A0A803Q7X2"/>
<dbReference type="Pfam" id="PF02458">
    <property type="entry name" value="Transferase"/>
    <property type="match status" value="1"/>
</dbReference>
<dbReference type="GO" id="GO:0016747">
    <property type="term" value="F:acyltransferase activity, transferring groups other than amino-acyl groups"/>
    <property type="evidence" value="ECO:0007669"/>
    <property type="project" value="TreeGrafter"/>
</dbReference>
<dbReference type="Gramene" id="evm.model.08.1195">
    <property type="protein sequence ID" value="cds.evm.model.08.1195"/>
    <property type="gene ID" value="evm.TU.08.1195"/>
</dbReference>
<evidence type="ECO:0000256" key="2">
    <source>
        <dbReference type="ARBA" id="ARBA00022679"/>
    </source>
</evidence>
<dbReference type="EnsemblPlants" id="evm.model.08.1195">
    <property type="protein sequence ID" value="cds.evm.model.08.1195"/>
    <property type="gene ID" value="evm.TU.08.1195"/>
</dbReference>
<dbReference type="OMA" id="FFSEWAR"/>
<evidence type="ECO:0000256" key="3">
    <source>
        <dbReference type="ARBA" id="ARBA00023315"/>
    </source>
</evidence>
<dbReference type="KEGG" id="csav:115695248"/>
<sequence>MNQNVRMKGCSIVKPAEPTWKGTLSLSEWDQVGIITHVPTIYFYRPPENWLRSPNSIAATLKQSLSRALVPFYPLAGRLRWHSDGGSRLELNCNNEGVRFIESDSLLKLDDFGDDFSPSSKYDGLIPTVDYGLPIHEIPLLIVQVTKFACGGISLSVVISHAVADGNSSLHFISEWAGLARGEPLNTPPFLDRKVLRAGDPPANNSNNQAFYLVHHSEFDQPPILVGKSDSVEERKKKTTVAMLKITKEEVKTLQISTAVNDTARPYTRYETMAAHVWRCACKARRLVKEQPTGLGISVDVRSRIDPPLPTGYFGNATFDVIAKSSAGELLSKSLSFAASRVREAIEMVTNEYVWSSIEYLKNEKDLKKLQNIHALLGGSDDDDDHEQQGPFYGNPNIGVVSWLRLPMYGLDFGWGKEIYVGPGIHAYDGDSLLISSPSGDGSLVLALCLQVEHMEPFKHHFYNDI</sequence>
<reference evidence="4" key="1">
    <citation type="submission" date="2018-11" db="EMBL/GenBank/DDBJ databases">
        <authorList>
            <person name="Grassa J C."/>
        </authorList>
    </citation>
    <scope>NUCLEOTIDE SEQUENCE [LARGE SCALE GENOMIC DNA]</scope>
</reference>
<dbReference type="EMBL" id="UZAU01000705">
    <property type="status" value="NOT_ANNOTATED_CDS"/>
    <property type="molecule type" value="Genomic_DNA"/>
</dbReference>
<name>A0A803Q7X2_CANSA</name>
<dbReference type="FunFam" id="3.30.559.10:FF:000008">
    <property type="entry name" value="Tryptamine hydroxycinnamoyl transferase"/>
    <property type="match status" value="1"/>
</dbReference>
<accession>A0A803Q7X2</accession>
<dbReference type="GeneID" id="115695248"/>
<dbReference type="InterPro" id="IPR050317">
    <property type="entry name" value="Plant_Fungal_Acyltransferase"/>
</dbReference>
<evidence type="ECO:0000256" key="1">
    <source>
        <dbReference type="ARBA" id="ARBA00009861"/>
    </source>
</evidence>
<proteinExistence type="inferred from homology"/>
<dbReference type="RefSeq" id="XP_030478188.2">
    <property type="nucleotide sequence ID" value="XM_030622328.2"/>
</dbReference>
<organism evidence="4 5">
    <name type="scientific">Cannabis sativa</name>
    <name type="common">Hemp</name>
    <name type="synonym">Marijuana</name>
    <dbReference type="NCBI Taxonomy" id="3483"/>
    <lineage>
        <taxon>Eukaryota</taxon>
        <taxon>Viridiplantae</taxon>
        <taxon>Streptophyta</taxon>
        <taxon>Embryophyta</taxon>
        <taxon>Tracheophyta</taxon>
        <taxon>Spermatophyta</taxon>
        <taxon>Magnoliopsida</taxon>
        <taxon>eudicotyledons</taxon>
        <taxon>Gunneridae</taxon>
        <taxon>Pentapetalae</taxon>
        <taxon>rosids</taxon>
        <taxon>fabids</taxon>
        <taxon>Rosales</taxon>
        <taxon>Cannabaceae</taxon>
        <taxon>Cannabis</taxon>
    </lineage>
</organism>